<evidence type="ECO:0000313" key="2">
    <source>
        <dbReference type="Proteomes" id="UP000737171"/>
    </source>
</evidence>
<dbReference type="EMBL" id="JABRWJ010000002">
    <property type="protein sequence ID" value="NRF66624.1"/>
    <property type="molecule type" value="Genomic_DNA"/>
</dbReference>
<dbReference type="CDD" id="cd02603">
    <property type="entry name" value="HAD_sEH-N_like"/>
    <property type="match status" value="1"/>
</dbReference>
<accession>A0ABX2EBU5</accession>
<organism evidence="1 2">
    <name type="scientific">Pseudaquabacterium terrae</name>
    <dbReference type="NCBI Taxonomy" id="2732868"/>
    <lineage>
        <taxon>Bacteria</taxon>
        <taxon>Pseudomonadati</taxon>
        <taxon>Pseudomonadota</taxon>
        <taxon>Betaproteobacteria</taxon>
        <taxon>Burkholderiales</taxon>
        <taxon>Sphaerotilaceae</taxon>
        <taxon>Pseudaquabacterium</taxon>
    </lineage>
</organism>
<dbReference type="Pfam" id="PF00702">
    <property type="entry name" value="Hydrolase"/>
    <property type="match status" value="1"/>
</dbReference>
<dbReference type="SUPFAM" id="SSF56784">
    <property type="entry name" value="HAD-like"/>
    <property type="match status" value="1"/>
</dbReference>
<keyword evidence="2" id="KW-1185">Reference proteome</keyword>
<comment type="caution">
    <text evidence="1">The sequence shown here is derived from an EMBL/GenBank/DDBJ whole genome shotgun (WGS) entry which is preliminary data.</text>
</comment>
<dbReference type="PANTHER" id="PTHR43611">
    <property type="entry name" value="ALPHA-D-GLUCOSE 1-PHOSPHATE PHOSPHATASE"/>
    <property type="match status" value="1"/>
</dbReference>
<dbReference type="InterPro" id="IPR006439">
    <property type="entry name" value="HAD-SF_hydro_IA"/>
</dbReference>
<dbReference type="Gene3D" id="3.40.50.1000">
    <property type="entry name" value="HAD superfamily/HAD-like"/>
    <property type="match status" value="1"/>
</dbReference>
<proteinExistence type="predicted"/>
<protein>
    <submittedName>
        <fullName evidence="1">HAD family phosphatase</fullName>
    </submittedName>
</protein>
<dbReference type="RefSeq" id="WP_173121740.1">
    <property type="nucleotide sequence ID" value="NZ_JABRWJ010000002.1"/>
</dbReference>
<dbReference type="Proteomes" id="UP000737171">
    <property type="component" value="Unassembled WGS sequence"/>
</dbReference>
<gene>
    <name evidence="1" type="ORF">HLB44_06480</name>
</gene>
<name>A0ABX2EBU5_9BURK</name>
<dbReference type="InterPro" id="IPR036412">
    <property type="entry name" value="HAD-like_sf"/>
</dbReference>
<dbReference type="SFLD" id="SFLDG01129">
    <property type="entry name" value="C1.5:_HAD__Beta-PGM__Phosphata"/>
    <property type="match status" value="1"/>
</dbReference>
<dbReference type="InterPro" id="IPR023214">
    <property type="entry name" value="HAD_sf"/>
</dbReference>
<dbReference type="NCBIfam" id="TIGR01509">
    <property type="entry name" value="HAD-SF-IA-v3"/>
    <property type="match status" value="1"/>
</dbReference>
<reference evidence="1 2" key="1">
    <citation type="submission" date="2020-05" db="EMBL/GenBank/DDBJ databases">
        <title>Aquincola sp. isolate from soil.</title>
        <authorList>
            <person name="Han J."/>
            <person name="Kim D.-U."/>
        </authorList>
    </citation>
    <scope>NUCLEOTIDE SEQUENCE [LARGE SCALE GENOMIC DNA]</scope>
    <source>
        <strain evidence="1 2">S2</strain>
    </source>
</reference>
<evidence type="ECO:0000313" key="1">
    <source>
        <dbReference type="EMBL" id="NRF66624.1"/>
    </source>
</evidence>
<dbReference type="SFLD" id="SFLDS00003">
    <property type="entry name" value="Haloacid_Dehalogenase"/>
    <property type="match status" value="1"/>
</dbReference>
<dbReference type="PANTHER" id="PTHR43611:SF3">
    <property type="entry name" value="FLAVIN MONONUCLEOTIDE HYDROLASE 1, CHLOROPLATIC"/>
    <property type="match status" value="1"/>
</dbReference>
<sequence>MKLVFDFGGVLFQWQPAELLKRVLPERAHDDHSAAHWVGEVFQSYGGDWGDFDKGLLSADEVVERLVRRTGLGQAEAQAIVDAVPGLLLPIEPTVALLERLRASGVPLYYLSNMPAPYADHLERTHPFVGWFAAGIFSGRVQQSKPDPAIFALAAERFGAAPEELVFLDDHPPNIDAARAAGWRALHFTDAERAERELRELGWSGAE</sequence>
<dbReference type="PRINTS" id="PR00413">
    <property type="entry name" value="HADHALOGNASE"/>
</dbReference>